<sequence>MRRLYPAVRGHDNLPQVSRPQETGIRLGFGGVRALCSSRVRNLWVLGGLNSAVSDGCCSGERGVDGRSAPAEGPGVSPVATGPVPDLVRPDDRRVTVRSGDRQATVWSGDGAVG</sequence>
<keyword evidence="3" id="KW-1185">Reference proteome</keyword>
<evidence type="ECO:0000313" key="3">
    <source>
        <dbReference type="Proteomes" id="UP001500724"/>
    </source>
</evidence>
<protein>
    <submittedName>
        <fullName evidence="2">Uncharacterized protein</fullName>
    </submittedName>
</protein>
<accession>A0ABN1HUA7</accession>
<feature type="compositionally biased region" description="Basic and acidic residues" evidence="1">
    <location>
        <begin position="88"/>
        <end position="101"/>
    </location>
</feature>
<dbReference type="EMBL" id="BAAAGU010000077">
    <property type="protein sequence ID" value="GAA0667943.1"/>
    <property type="molecule type" value="Genomic_DNA"/>
</dbReference>
<proteinExistence type="predicted"/>
<evidence type="ECO:0000256" key="1">
    <source>
        <dbReference type="SAM" id="MobiDB-lite"/>
    </source>
</evidence>
<reference evidence="2 3" key="1">
    <citation type="journal article" date="2019" name="Int. J. Syst. Evol. Microbiol.">
        <title>The Global Catalogue of Microorganisms (GCM) 10K type strain sequencing project: providing services to taxonomists for standard genome sequencing and annotation.</title>
        <authorList>
            <consortium name="The Broad Institute Genomics Platform"/>
            <consortium name="The Broad Institute Genome Sequencing Center for Infectious Disease"/>
            <person name="Wu L."/>
            <person name="Ma J."/>
        </authorList>
    </citation>
    <scope>NUCLEOTIDE SEQUENCE [LARGE SCALE GENOMIC DNA]</scope>
    <source>
        <strain evidence="2 3">JCM 10367</strain>
    </source>
</reference>
<organism evidence="2 3">
    <name type="scientific">Streptomyces thermocarboxydovorans</name>
    <dbReference type="NCBI Taxonomy" id="59298"/>
    <lineage>
        <taxon>Bacteria</taxon>
        <taxon>Bacillati</taxon>
        <taxon>Actinomycetota</taxon>
        <taxon>Actinomycetes</taxon>
        <taxon>Kitasatosporales</taxon>
        <taxon>Streptomycetaceae</taxon>
        <taxon>Streptomyces</taxon>
    </lineage>
</organism>
<name>A0ABN1HUA7_9ACTN</name>
<gene>
    <name evidence="2" type="ORF">GCM10009535_54780</name>
</gene>
<evidence type="ECO:0000313" key="2">
    <source>
        <dbReference type="EMBL" id="GAA0667943.1"/>
    </source>
</evidence>
<comment type="caution">
    <text evidence="2">The sequence shown here is derived from an EMBL/GenBank/DDBJ whole genome shotgun (WGS) entry which is preliminary data.</text>
</comment>
<dbReference type="Proteomes" id="UP001500724">
    <property type="component" value="Unassembled WGS sequence"/>
</dbReference>
<feature type="region of interest" description="Disordered" evidence="1">
    <location>
        <begin position="63"/>
        <end position="114"/>
    </location>
</feature>